<dbReference type="GO" id="GO:0005886">
    <property type="term" value="C:plasma membrane"/>
    <property type="evidence" value="ECO:0007669"/>
    <property type="project" value="TreeGrafter"/>
</dbReference>
<accession>A0A7Y6NB38</accession>
<evidence type="ECO:0000256" key="2">
    <source>
        <dbReference type="ARBA" id="ARBA00029447"/>
    </source>
</evidence>
<evidence type="ECO:0000259" key="5">
    <source>
        <dbReference type="PROSITE" id="PS50111"/>
    </source>
</evidence>
<dbReference type="PROSITE" id="PS50885">
    <property type="entry name" value="HAMP"/>
    <property type="match status" value="1"/>
</dbReference>
<dbReference type="EMBL" id="JABWPM010000001">
    <property type="protein sequence ID" value="NUY95215.1"/>
    <property type="molecule type" value="Genomic_DNA"/>
</dbReference>
<evidence type="ECO:0000259" key="6">
    <source>
        <dbReference type="PROSITE" id="PS50885"/>
    </source>
</evidence>
<keyword evidence="4" id="KW-0812">Transmembrane</keyword>
<proteinExistence type="inferred from homology"/>
<dbReference type="Proteomes" id="UP000566985">
    <property type="component" value="Unassembled WGS sequence"/>
</dbReference>
<gene>
    <name evidence="7" type="ORF">HU668_01940</name>
</gene>
<evidence type="ECO:0000256" key="3">
    <source>
        <dbReference type="PROSITE-ProRule" id="PRU00284"/>
    </source>
</evidence>
<dbReference type="SUPFAM" id="SSF58104">
    <property type="entry name" value="Methyl-accepting chemotaxis protein (MCP) signaling domain"/>
    <property type="match status" value="1"/>
</dbReference>
<dbReference type="SMART" id="SM00283">
    <property type="entry name" value="MA"/>
    <property type="match status" value="1"/>
</dbReference>
<dbReference type="PROSITE" id="PS50111">
    <property type="entry name" value="CHEMOTAXIS_TRANSDUC_2"/>
    <property type="match status" value="1"/>
</dbReference>
<keyword evidence="1" id="KW-0145">Chemotaxis</keyword>
<keyword evidence="4" id="KW-0472">Membrane</keyword>
<evidence type="ECO:0000256" key="4">
    <source>
        <dbReference type="SAM" id="Phobius"/>
    </source>
</evidence>
<feature type="transmembrane region" description="Helical" evidence="4">
    <location>
        <begin position="332"/>
        <end position="352"/>
    </location>
</feature>
<comment type="similarity">
    <text evidence="2">Belongs to the methyl-accepting chemotaxis (MCP) protein family.</text>
</comment>
<dbReference type="Gene3D" id="1.10.287.950">
    <property type="entry name" value="Methyl-accepting chemotaxis protein"/>
    <property type="match status" value="1"/>
</dbReference>
<organism evidence="7 8">
    <name type="scientific">Pantoea brenneri</name>
    <dbReference type="NCBI Taxonomy" id="472694"/>
    <lineage>
        <taxon>Bacteria</taxon>
        <taxon>Pseudomonadati</taxon>
        <taxon>Pseudomonadota</taxon>
        <taxon>Gammaproteobacteria</taxon>
        <taxon>Enterobacterales</taxon>
        <taxon>Erwiniaceae</taxon>
        <taxon>Pantoea</taxon>
    </lineage>
</organism>
<dbReference type="GO" id="GO:0007165">
    <property type="term" value="P:signal transduction"/>
    <property type="evidence" value="ECO:0007669"/>
    <property type="project" value="UniProtKB-KW"/>
</dbReference>
<keyword evidence="4" id="KW-1133">Transmembrane helix</keyword>
<dbReference type="InterPro" id="IPR013587">
    <property type="entry name" value="Nitrate/nitrite_sensing"/>
</dbReference>
<feature type="domain" description="Methyl-accepting transducer" evidence="5">
    <location>
        <begin position="409"/>
        <end position="638"/>
    </location>
</feature>
<name>A0A7Y6NB38_9GAMM</name>
<dbReference type="SMART" id="SM00304">
    <property type="entry name" value="HAMP"/>
    <property type="match status" value="1"/>
</dbReference>
<dbReference type="InterPro" id="IPR004089">
    <property type="entry name" value="MCPsignal_dom"/>
</dbReference>
<feature type="domain" description="HAMP" evidence="6">
    <location>
        <begin position="353"/>
        <end position="404"/>
    </location>
</feature>
<dbReference type="InterPro" id="IPR003660">
    <property type="entry name" value="HAMP_dom"/>
</dbReference>
<sequence length="654" mass="72625">MINEKSSHAAYLFRGIQRSRSRPIILFNILNKGITRMCLLYRTSLKQKLLLLLLPLVVTTIWLSYSSVYGKYQLKKQMWAVEQQVQLAQAVGGLINEMQKERGLTSGFLVSKGKEFSADLEEQKKRTDLARQKLALLDYNEQRSQQLKTVREDVLNFRVSAATGIKFYNESISTLLDVIGKSDRLVQNGGIARQLGAYYALLNLKNLMGSERAFMSGVFVLNRFQPGELAALNALVAGQAVWQHYFLMKATPEQAALFTQTSLSPNFTQALSLRNTALNQAESGDWQISPREWYEAQSQRIEALHDIEKSINRDIKYAARDNYKQASREEMVFLFICLTAFITSALVAWLVIRTINSQLRSAINIIENMDGDLTQRLAVRGTDEISLLNKFYNHSIENIQSMVLEIKNNAAVVRQVSSEIASGNDELAKRTEEQAASLTETAASIEQISTAIEQNSDNARRVETLARNMVDHVESASKSVGEANLSMQEIRTFSEQIAGIVSSINNISSQTNLLALNAAVEAARAGDLGKGFTVVAAEVRNLSRLCANEAGMIQKLIAQNINKIEEGAERVLSSEQILRSVVGNAEQMKQFIDDIANASAEQSSGIAQIHLALNQMGQVTDQNVSMVAEAATSSHRLHDQSEAMSSLVDKFIVE</sequence>
<dbReference type="GO" id="GO:0004888">
    <property type="term" value="F:transmembrane signaling receptor activity"/>
    <property type="evidence" value="ECO:0007669"/>
    <property type="project" value="TreeGrafter"/>
</dbReference>
<dbReference type="AlphaFoldDB" id="A0A7Y6NB38"/>
<reference evidence="7 8" key="1">
    <citation type="submission" date="2020-05" db="EMBL/GenBank/DDBJ databases">
        <title>Whole Genome Sequences of Enterobacteriales Associated with the International Space Station.</title>
        <authorList>
            <person name="Bharadwaj A."/>
            <person name="Daudu R."/>
            <person name="Singh N."/>
            <person name="Wood J."/>
            <person name="Debieu M."/>
            <person name="Mason C."/>
            <person name="Wang C."/>
            <person name="Venkateswaran K."/>
        </authorList>
    </citation>
    <scope>NUCLEOTIDE SEQUENCE [LARGE SCALE GENOMIC DNA]</scope>
    <source>
        <strain evidence="7 8">IF5SW-B1</strain>
    </source>
</reference>
<protein>
    <submittedName>
        <fullName evidence="7">Nitrate- and nitrite sensing domain-containing protein</fullName>
    </submittedName>
</protein>
<dbReference type="InterPro" id="IPR051310">
    <property type="entry name" value="MCP_chemotaxis"/>
</dbReference>
<dbReference type="GeneID" id="57343880"/>
<dbReference type="GO" id="GO:0006935">
    <property type="term" value="P:chemotaxis"/>
    <property type="evidence" value="ECO:0007669"/>
    <property type="project" value="UniProtKB-KW"/>
</dbReference>
<evidence type="ECO:0000313" key="7">
    <source>
        <dbReference type="EMBL" id="NUY95215.1"/>
    </source>
</evidence>
<keyword evidence="3" id="KW-0807">Transducer</keyword>
<dbReference type="PANTHER" id="PTHR43531:SF11">
    <property type="entry name" value="METHYL-ACCEPTING CHEMOTAXIS PROTEIN 3"/>
    <property type="match status" value="1"/>
</dbReference>
<evidence type="ECO:0000313" key="8">
    <source>
        <dbReference type="Proteomes" id="UP000566985"/>
    </source>
</evidence>
<evidence type="ECO:0000256" key="1">
    <source>
        <dbReference type="ARBA" id="ARBA00022500"/>
    </source>
</evidence>
<comment type="caution">
    <text evidence="7">The sequence shown here is derived from an EMBL/GenBank/DDBJ whole genome shotgun (WGS) entry which is preliminary data.</text>
</comment>
<dbReference type="RefSeq" id="WP_164092169.1">
    <property type="nucleotide sequence ID" value="NZ_JABWPE010000001.1"/>
</dbReference>
<dbReference type="Pfam" id="PF08376">
    <property type="entry name" value="NIT"/>
    <property type="match status" value="1"/>
</dbReference>
<feature type="transmembrane region" description="Helical" evidence="4">
    <location>
        <begin position="49"/>
        <end position="68"/>
    </location>
</feature>
<dbReference type="Pfam" id="PF00015">
    <property type="entry name" value="MCPsignal"/>
    <property type="match status" value="1"/>
</dbReference>
<dbReference type="PANTHER" id="PTHR43531">
    <property type="entry name" value="PROTEIN ICFG"/>
    <property type="match status" value="1"/>
</dbReference>